<keyword evidence="7" id="KW-0119">Carbohydrate metabolism</keyword>
<name>A0ABY3RNJ7_9MICO</name>
<accession>A0ABY3RNJ7</accession>
<comment type="similarity">
    <text evidence="4">Belongs to the NanE family.</text>
</comment>
<dbReference type="PANTHER" id="PTHR36204">
    <property type="entry name" value="N-ACETYLMANNOSAMINE-6-PHOSPHATE 2-EPIMERASE-RELATED"/>
    <property type="match status" value="1"/>
</dbReference>
<evidence type="ECO:0000313" key="9">
    <source>
        <dbReference type="Proteomes" id="UP001199642"/>
    </source>
</evidence>
<evidence type="ECO:0000256" key="4">
    <source>
        <dbReference type="ARBA" id="ARBA00007439"/>
    </source>
</evidence>
<evidence type="ECO:0000313" key="8">
    <source>
        <dbReference type="EMBL" id="UGS25427.1"/>
    </source>
</evidence>
<reference evidence="8 9" key="1">
    <citation type="submission" date="2023-01" db="EMBL/GenBank/DDBJ databases">
        <title>Characterization of estradiol degrading bacteria Microbacterium sp. MZT7 and reveal degrading genes through genome analysis.</title>
        <authorList>
            <person name="Hao P."/>
            <person name="Gao Y."/>
        </authorList>
    </citation>
    <scope>NUCLEOTIDE SEQUENCE [LARGE SCALE GENOMIC DNA]</scope>
    <source>
        <strain evidence="8 9">MZT7</strain>
    </source>
</reference>
<keyword evidence="9" id="KW-1185">Reference proteome</keyword>
<gene>
    <name evidence="8" type="ORF">K8F61_12145</name>
</gene>
<dbReference type="InterPro" id="IPR007260">
    <property type="entry name" value="NanE"/>
</dbReference>
<dbReference type="Pfam" id="PF04131">
    <property type="entry name" value="NanE"/>
    <property type="match status" value="1"/>
</dbReference>
<evidence type="ECO:0000256" key="7">
    <source>
        <dbReference type="ARBA" id="ARBA00023277"/>
    </source>
</evidence>
<protein>
    <recommendedName>
        <fullName evidence="5">N-acylglucosamine-6-phosphate 2-epimerase</fullName>
        <ecNumber evidence="5">5.1.3.9</ecNumber>
    </recommendedName>
</protein>
<evidence type="ECO:0000256" key="5">
    <source>
        <dbReference type="ARBA" id="ARBA00013180"/>
    </source>
</evidence>
<dbReference type="EMBL" id="CP082781">
    <property type="protein sequence ID" value="UGS25427.1"/>
    <property type="molecule type" value="Genomic_DNA"/>
</dbReference>
<proteinExistence type="inferred from homology"/>
<dbReference type="NCBIfam" id="NF002231">
    <property type="entry name" value="PRK01130.1"/>
    <property type="match status" value="1"/>
</dbReference>
<dbReference type="GO" id="GO:0047465">
    <property type="term" value="F:N-acylglucosamine-6-phosphate 2-epimerase activity"/>
    <property type="evidence" value="ECO:0007669"/>
    <property type="project" value="UniProtKB-EC"/>
</dbReference>
<dbReference type="InterPro" id="IPR011060">
    <property type="entry name" value="RibuloseP-bd_barrel"/>
</dbReference>
<comment type="pathway">
    <text evidence="3">Amino-sugar metabolism; N-acetylneuraminate degradation; D-fructose 6-phosphate from N-acetylneuraminate: step 3/5.</text>
</comment>
<dbReference type="PANTHER" id="PTHR36204:SF1">
    <property type="entry name" value="N-ACETYLMANNOSAMINE-6-PHOSPHATE 2-EPIMERASE-RELATED"/>
    <property type="match status" value="1"/>
</dbReference>
<evidence type="ECO:0000256" key="6">
    <source>
        <dbReference type="ARBA" id="ARBA00023235"/>
    </source>
</evidence>
<keyword evidence="6 8" id="KW-0413">Isomerase</keyword>
<dbReference type="RefSeq" id="WP_231819294.1">
    <property type="nucleotide sequence ID" value="NZ_CP082781.1"/>
</dbReference>
<evidence type="ECO:0000256" key="2">
    <source>
        <dbReference type="ARBA" id="ARBA00002147"/>
    </source>
</evidence>
<dbReference type="Proteomes" id="UP001199642">
    <property type="component" value="Chromosome"/>
</dbReference>
<comment type="catalytic activity">
    <reaction evidence="1">
        <text>an N-acyl-D-glucosamine 6-phosphate = an N-acyl-D-mannosamine 6-phosphate</text>
        <dbReference type="Rhea" id="RHEA:23932"/>
        <dbReference type="ChEBI" id="CHEBI:57599"/>
        <dbReference type="ChEBI" id="CHEBI:57666"/>
        <dbReference type="EC" id="5.1.3.9"/>
    </reaction>
</comment>
<evidence type="ECO:0000256" key="3">
    <source>
        <dbReference type="ARBA" id="ARBA00005081"/>
    </source>
</evidence>
<organism evidence="8 9">
    <name type="scientific">Microbacterium resistens</name>
    <dbReference type="NCBI Taxonomy" id="156977"/>
    <lineage>
        <taxon>Bacteria</taxon>
        <taxon>Bacillati</taxon>
        <taxon>Actinomycetota</taxon>
        <taxon>Actinomycetes</taxon>
        <taxon>Micrococcales</taxon>
        <taxon>Microbacteriaceae</taxon>
        <taxon>Microbacterium</taxon>
    </lineage>
</organism>
<sequence>MTQPLFSPLDRLAGGLVASVQATDASPVRDPDVIAALAGAALLGGACGLRLNGPVDVARARERTDVPLIGLHKVDNGVRNIITPTLELARGLARAGADLIAVDATEEALGDDFGLLAAIVEETGVPVMADVSTLAEGIRAREHGAAVVGTTLSGYTPQSAGRGDGPDLALVAELVAAGIPTIAEGRYQTVDQVARAFDAGALAVVVGGAITDPIAITARFVAATPRARDALAAGGVR</sequence>
<dbReference type="SUPFAM" id="SSF51366">
    <property type="entry name" value="Ribulose-phoshate binding barrel"/>
    <property type="match status" value="1"/>
</dbReference>
<comment type="function">
    <text evidence="2">Converts N-acetylmannosamine-6-phosphate (ManNAc-6-P) to N-acetylglucosamine-6-phosphate (GlcNAc-6-P).</text>
</comment>
<dbReference type="InterPro" id="IPR013785">
    <property type="entry name" value="Aldolase_TIM"/>
</dbReference>
<dbReference type="Gene3D" id="3.20.20.70">
    <property type="entry name" value="Aldolase class I"/>
    <property type="match status" value="1"/>
</dbReference>
<evidence type="ECO:0000256" key="1">
    <source>
        <dbReference type="ARBA" id="ARBA00000056"/>
    </source>
</evidence>
<dbReference type="EC" id="5.1.3.9" evidence="5"/>